<feature type="domain" description="Peptidase S26" evidence="2">
    <location>
        <begin position="12"/>
        <end position="61"/>
    </location>
</feature>
<feature type="transmembrane region" description="Helical" evidence="1">
    <location>
        <begin position="6"/>
        <end position="32"/>
    </location>
</feature>
<dbReference type="InterPro" id="IPR019533">
    <property type="entry name" value="Peptidase_S26"/>
</dbReference>
<accession>A0A2M8AEL4</accession>
<evidence type="ECO:0000313" key="4">
    <source>
        <dbReference type="Proteomes" id="UP000230611"/>
    </source>
</evidence>
<sequence>MKVLSSFLLFVWEILKIVIIALVIVIPIRYFLFQPFIVKGQSMEPNFEDSNYLIVDELSYR</sequence>
<dbReference type="GO" id="GO:0004252">
    <property type="term" value="F:serine-type endopeptidase activity"/>
    <property type="evidence" value="ECO:0007669"/>
    <property type="project" value="InterPro"/>
</dbReference>
<dbReference type="GO" id="GO:0006465">
    <property type="term" value="P:signal peptide processing"/>
    <property type="evidence" value="ECO:0007669"/>
    <property type="project" value="InterPro"/>
</dbReference>
<name>A0A2M8AEL4_9BACT</name>
<evidence type="ECO:0000256" key="1">
    <source>
        <dbReference type="SAM" id="Phobius"/>
    </source>
</evidence>
<reference evidence="4" key="1">
    <citation type="submission" date="2017-09" db="EMBL/GenBank/DDBJ databases">
        <title>Depth-based differentiation of microbial function through sediment-hosted aquifers and enrichment of novel symbionts in the deep terrestrial subsurface.</title>
        <authorList>
            <person name="Probst A.J."/>
            <person name="Ladd B."/>
            <person name="Jarett J.K."/>
            <person name="Geller-Mcgrath D.E."/>
            <person name="Sieber C.M.K."/>
            <person name="Emerson J.B."/>
            <person name="Anantharaman K."/>
            <person name="Thomas B.C."/>
            <person name="Malmstrom R."/>
            <person name="Stieglmeier M."/>
            <person name="Klingl A."/>
            <person name="Woyke T."/>
            <person name="Ryan C.M."/>
            <person name="Banfield J.F."/>
        </authorList>
    </citation>
    <scope>NUCLEOTIDE SEQUENCE [LARGE SCALE GENOMIC DNA]</scope>
</reference>
<evidence type="ECO:0000259" key="2">
    <source>
        <dbReference type="Pfam" id="PF10502"/>
    </source>
</evidence>
<keyword evidence="1" id="KW-1133">Transmembrane helix</keyword>
<keyword evidence="1" id="KW-0472">Membrane</keyword>
<dbReference type="Pfam" id="PF10502">
    <property type="entry name" value="Peptidase_S26"/>
    <property type="match status" value="1"/>
</dbReference>
<proteinExistence type="predicted"/>
<gene>
    <name evidence="3" type="ORF">CO116_02905</name>
</gene>
<dbReference type="CDD" id="cd06462">
    <property type="entry name" value="Peptidase_S24_S26"/>
    <property type="match status" value="1"/>
</dbReference>
<feature type="non-terminal residue" evidence="3">
    <location>
        <position position="61"/>
    </location>
</feature>
<organism evidence="3 4">
    <name type="scientific">Candidatus Falkowbacteria bacterium CG_4_9_14_3_um_filter_38_19</name>
    <dbReference type="NCBI Taxonomy" id="1974559"/>
    <lineage>
        <taxon>Bacteria</taxon>
        <taxon>Candidatus Falkowiibacteriota</taxon>
    </lineage>
</organism>
<comment type="caution">
    <text evidence="3">The sequence shown here is derived from an EMBL/GenBank/DDBJ whole genome shotgun (WGS) entry which is preliminary data.</text>
</comment>
<dbReference type="Gene3D" id="2.10.109.10">
    <property type="entry name" value="Umud Fragment, subunit A"/>
    <property type="match status" value="1"/>
</dbReference>
<dbReference type="Proteomes" id="UP000230611">
    <property type="component" value="Unassembled WGS sequence"/>
</dbReference>
<dbReference type="EMBL" id="PFUO01000130">
    <property type="protein sequence ID" value="PJB15965.1"/>
    <property type="molecule type" value="Genomic_DNA"/>
</dbReference>
<dbReference type="InterPro" id="IPR036286">
    <property type="entry name" value="LexA/Signal_pep-like_sf"/>
</dbReference>
<dbReference type="AlphaFoldDB" id="A0A2M8AEL4"/>
<dbReference type="SUPFAM" id="SSF51306">
    <property type="entry name" value="LexA/Signal peptidase"/>
    <property type="match status" value="1"/>
</dbReference>
<protein>
    <submittedName>
        <fullName evidence="3">Signal peptidase I</fullName>
    </submittedName>
</protein>
<evidence type="ECO:0000313" key="3">
    <source>
        <dbReference type="EMBL" id="PJB15965.1"/>
    </source>
</evidence>
<keyword evidence="1" id="KW-0812">Transmembrane</keyword>